<dbReference type="OrthoDB" id="7615688at2759"/>
<gene>
    <name evidence="3" type="ORF">WN51_00182</name>
</gene>
<sequence length="376" mass="42356">MARKYAAFPVLFTPRHKTPKTVAQLTKTQIVSCQEGVPIPSSIESRCHGPGFYARFVGELTEETFQEIKRLADEKQDDDVRYEESTSPVLVSGERKSPYVPQSNGSGDASHQEFQTPSPFCSLGKRLANNNGQPERHLLSRAVDNPSNFRILTGKTDLILYKVFWIATSNDNFDASDAKLRGIMLRNVTTDIVAFSVICIVLFFLVVLASKCEKSEDQFFTPVGIETLVIKVIDVTEKGNDLNLILVRVKIFKFPNVETLIFLQFTSSVATNLPENPFCVPNTSSSTNCFHACGDSIFSRQRVPKRNFSDEDVARVRFCNETRAARIPKKSIFGLTTSQPQNPQSIQAARKMFHKNNQKWLIRRTRSGQIYGKYPV</sequence>
<name>A0A0N0U7P9_9HYME</name>
<keyword evidence="2" id="KW-1133">Transmembrane helix</keyword>
<protein>
    <submittedName>
        <fullName evidence="3">Uncharacterized protein</fullName>
    </submittedName>
</protein>
<dbReference type="Proteomes" id="UP000053105">
    <property type="component" value="Unassembled WGS sequence"/>
</dbReference>
<organism evidence="3 4">
    <name type="scientific">Melipona quadrifasciata</name>
    <dbReference type="NCBI Taxonomy" id="166423"/>
    <lineage>
        <taxon>Eukaryota</taxon>
        <taxon>Metazoa</taxon>
        <taxon>Ecdysozoa</taxon>
        <taxon>Arthropoda</taxon>
        <taxon>Hexapoda</taxon>
        <taxon>Insecta</taxon>
        <taxon>Pterygota</taxon>
        <taxon>Neoptera</taxon>
        <taxon>Endopterygota</taxon>
        <taxon>Hymenoptera</taxon>
        <taxon>Apocrita</taxon>
        <taxon>Aculeata</taxon>
        <taxon>Apoidea</taxon>
        <taxon>Anthophila</taxon>
        <taxon>Apidae</taxon>
        <taxon>Melipona</taxon>
    </lineage>
</organism>
<dbReference type="EMBL" id="KQ435689">
    <property type="protein sequence ID" value="KOX81274.1"/>
    <property type="molecule type" value="Genomic_DNA"/>
</dbReference>
<keyword evidence="2" id="KW-0472">Membrane</keyword>
<feature type="compositionally biased region" description="Basic and acidic residues" evidence="1">
    <location>
        <begin position="75"/>
        <end position="84"/>
    </location>
</feature>
<feature type="transmembrane region" description="Helical" evidence="2">
    <location>
        <begin position="188"/>
        <end position="209"/>
    </location>
</feature>
<keyword evidence="2" id="KW-0812">Transmembrane</keyword>
<evidence type="ECO:0000256" key="1">
    <source>
        <dbReference type="SAM" id="MobiDB-lite"/>
    </source>
</evidence>
<evidence type="ECO:0000256" key="2">
    <source>
        <dbReference type="SAM" id="Phobius"/>
    </source>
</evidence>
<reference evidence="3 4" key="1">
    <citation type="submission" date="2015-07" db="EMBL/GenBank/DDBJ databases">
        <title>The genome of Melipona quadrifasciata.</title>
        <authorList>
            <person name="Pan H."/>
            <person name="Kapheim K."/>
        </authorList>
    </citation>
    <scope>NUCLEOTIDE SEQUENCE [LARGE SCALE GENOMIC DNA]</scope>
    <source>
        <strain evidence="3">0111107301</strain>
        <tissue evidence="3">Whole body</tissue>
    </source>
</reference>
<proteinExistence type="predicted"/>
<keyword evidence="4" id="KW-1185">Reference proteome</keyword>
<dbReference type="AlphaFoldDB" id="A0A0N0U7P9"/>
<evidence type="ECO:0000313" key="3">
    <source>
        <dbReference type="EMBL" id="KOX81274.1"/>
    </source>
</evidence>
<feature type="compositionally biased region" description="Polar residues" evidence="1">
    <location>
        <begin position="100"/>
        <end position="115"/>
    </location>
</feature>
<feature type="region of interest" description="Disordered" evidence="1">
    <location>
        <begin position="75"/>
        <end position="115"/>
    </location>
</feature>
<accession>A0A0N0U7P9</accession>
<evidence type="ECO:0000313" key="4">
    <source>
        <dbReference type="Proteomes" id="UP000053105"/>
    </source>
</evidence>